<name>A0AAV3REC0_LITER</name>
<dbReference type="AlphaFoldDB" id="A0AAV3REC0"/>
<dbReference type="GO" id="GO:0008289">
    <property type="term" value="F:lipid binding"/>
    <property type="evidence" value="ECO:0007669"/>
    <property type="project" value="InterPro"/>
</dbReference>
<dbReference type="PROSITE" id="PS50848">
    <property type="entry name" value="START"/>
    <property type="match status" value="1"/>
</dbReference>
<evidence type="ECO:0000313" key="7">
    <source>
        <dbReference type="EMBL" id="GAA0174739.1"/>
    </source>
</evidence>
<dbReference type="GO" id="GO:0003677">
    <property type="term" value="F:DNA binding"/>
    <property type="evidence" value="ECO:0007669"/>
    <property type="project" value="UniProtKB-KW"/>
</dbReference>
<evidence type="ECO:0000259" key="6">
    <source>
        <dbReference type="PROSITE" id="PS50848"/>
    </source>
</evidence>
<organism evidence="7 8">
    <name type="scientific">Lithospermum erythrorhizon</name>
    <name type="common">Purple gromwell</name>
    <name type="synonym">Lithospermum officinale var. erythrorhizon</name>
    <dbReference type="NCBI Taxonomy" id="34254"/>
    <lineage>
        <taxon>Eukaryota</taxon>
        <taxon>Viridiplantae</taxon>
        <taxon>Streptophyta</taxon>
        <taxon>Embryophyta</taxon>
        <taxon>Tracheophyta</taxon>
        <taxon>Spermatophyta</taxon>
        <taxon>Magnoliopsida</taxon>
        <taxon>eudicotyledons</taxon>
        <taxon>Gunneridae</taxon>
        <taxon>Pentapetalae</taxon>
        <taxon>asterids</taxon>
        <taxon>lamiids</taxon>
        <taxon>Boraginales</taxon>
        <taxon>Boraginaceae</taxon>
        <taxon>Boraginoideae</taxon>
        <taxon>Lithospermeae</taxon>
        <taxon>Lithospermum</taxon>
    </lineage>
</organism>
<accession>A0AAV3REC0</accession>
<feature type="domain" description="START" evidence="6">
    <location>
        <begin position="7"/>
        <end position="265"/>
    </location>
</feature>
<dbReference type="Proteomes" id="UP001454036">
    <property type="component" value="Unassembled WGS sequence"/>
</dbReference>
<dbReference type="PANTHER" id="PTHR45654:SF15">
    <property type="entry name" value="HOMEOBOX-LEUCINE ZIPPER PROTEIN PROTODERMAL FACTOR 2-LIKE"/>
    <property type="match status" value="1"/>
</dbReference>
<keyword evidence="2 7" id="KW-0238">DNA-binding</keyword>
<evidence type="ECO:0000313" key="8">
    <source>
        <dbReference type="Proteomes" id="UP001454036"/>
    </source>
</evidence>
<proteinExistence type="predicted"/>
<evidence type="ECO:0000256" key="4">
    <source>
        <dbReference type="ARBA" id="ARBA00023163"/>
    </source>
</evidence>
<dbReference type="SMART" id="SM00234">
    <property type="entry name" value="START"/>
    <property type="match status" value="1"/>
</dbReference>
<comment type="caution">
    <text evidence="7">The sequence shown here is derived from an EMBL/GenBank/DDBJ whole genome shotgun (WGS) entry which is preliminary data.</text>
</comment>
<gene>
    <name evidence="7" type="ORF">LIER_28070</name>
</gene>
<dbReference type="Pfam" id="PF25797">
    <property type="entry name" value="PDF2_C"/>
    <property type="match status" value="1"/>
</dbReference>
<dbReference type="Pfam" id="PF01852">
    <property type="entry name" value="START"/>
    <property type="match status" value="1"/>
</dbReference>
<keyword evidence="5" id="KW-0539">Nucleus</keyword>
<dbReference type="InterPro" id="IPR023393">
    <property type="entry name" value="START-like_dom_sf"/>
</dbReference>
<sequence length="505" mass="56803">MAVSIPTDNYKTQVVELSLSASEELKEMVEGEDPLWIYDDVKQIQVLNEVEYKRRFAPLDSSLEEIIKVITNGGSIIDELPNLNVDEIQSETKFETEASRAMGIVNMNAHRIANIFMDVEQWSLLFSNMVSKATNLGRLTQGQGSIDGVVQVMNATYEFSSPLLKGRDFKFARYCRQRDSSTWLISDVSLEKVFPNPIIKCQRRPSGCLIQALPDGFSKVTFVEHNVVSKDIVHNMFEKLVDSSLVFTSNRWLTTLQRFYDRNTIFERDIGNEWKGVLKLGERMLRSYHSNVNSSLDIRWRPMPLSGGEDILVRTNFNEDDPGIPKVVTLNIATSVWLPIHQDHLFNFFCDGRNRSKWDLLSRDRVTREAMVLPTTKGVDGCVSIVLVEPRDSNEVPNTYIQESFRDSNCSYVVYAPIDISAMSYILQGEEADFVAILPSGFSILPGSTMHVDKEGGKGSILTISFEIIDESLSSPDVLPPSSVSTAYNIIKATIVSIKHALTAS</sequence>
<dbReference type="InterPro" id="IPR057993">
    <property type="entry name" value="HD-Zip_IV_C"/>
</dbReference>
<dbReference type="EMBL" id="BAABME010009204">
    <property type="protein sequence ID" value="GAA0174739.1"/>
    <property type="molecule type" value="Genomic_DNA"/>
</dbReference>
<keyword evidence="4" id="KW-0804">Transcription</keyword>
<dbReference type="Gene3D" id="3.30.530.20">
    <property type="match status" value="1"/>
</dbReference>
<dbReference type="InterPro" id="IPR002913">
    <property type="entry name" value="START_lipid-bd_dom"/>
</dbReference>
<dbReference type="SUPFAM" id="SSF55961">
    <property type="entry name" value="Bet v1-like"/>
    <property type="match status" value="2"/>
</dbReference>
<reference evidence="7 8" key="1">
    <citation type="submission" date="2024-01" db="EMBL/GenBank/DDBJ databases">
        <title>The complete chloroplast genome sequence of Lithospermum erythrorhizon: insights into the phylogenetic relationship among Boraginaceae species and the maternal lineages of purple gromwells.</title>
        <authorList>
            <person name="Okada T."/>
            <person name="Watanabe K."/>
        </authorList>
    </citation>
    <scope>NUCLEOTIDE SEQUENCE [LARGE SCALE GENOMIC DNA]</scope>
</reference>
<keyword evidence="8" id="KW-1185">Reference proteome</keyword>
<dbReference type="InterPro" id="IPR042160">
    <property type="entry name" value="HD-Zip_IV"/>
</dbReference>
<protein>
    <submittedName>
        <fullName evidence="7">Homeodomain transcription factor</fullName>
    </submittedName>
</protein>
<keyword evidence="3 7" id="KW-0371">Homeobox</keyword>
<evidence type="ECO:0000256" key="2">
    <source>
        <dbReference type="ARBA" id="ARBA00023125"/>
    </source>
</evidence>
<dbReference type="PANTHER" id="PTHR45654">
    <property type="entry name" value="HOMEOBOX-LEUCINE ZIPPER PROTEIN MERISTEM L1"/>
    <property type="match status" value="1"/>
</dbReference>
<evidence type="ECO:0000256" key="1">
    <source>
        <dbReference type="ARBA" id="ARBA00023015"/>
    </source>
</evidence>
<keyword evidence="1" id="KW-0805">Transcription regulation</keyword>
<evidence type="ECO:0000256" key="3">
    <source>
        <dbReference type="ARBA" id="ARBA00023155"/>
    </source>
</evidence>
<evidence type="ECO:0000256" key="5">
    <source>
        <dbReference type="ARBA" id="ARBA00023242"/>
    </source>
</evidence>